<evidence type="ECO:0000256" key="6">
    <source>
        <dbReference type="ARBA" id="ARBA00022989"/>
    </source>
</evidence>
<feature type="compositionally biased region" description="Basic and acidic residues" evidence="8">
    <location>
        <begin position="492"/>
        <end position="517"/>
    </location>
</feature>
<dbReference type="OrthoDB" id="9793390at2"/>
<feature type="region of interest" description="Disordered" evidence="8">
    <location>
        <begin position="484"/>
        <end position="575"/>
    </location>
</feature>
<proteinExistence type="inferred from homology"/>
<dbReference type="InterPro" id="IPR002549">
    <property type="entry name" value="AI-2E-like"/>
</dbReference>
<sequence>MSNRWNKDDWKKCSILTISLCLVVAFYVILGRLPGVLDFLGTIIGAFTPIIMGCVIAFLLMPVMNFLKGVFSKFFIKVLGEEKKMTAVKIANTLAVAFSLIFLLSIIFGLLIVLIPELQKSITMLSNEIPTYIDKAKTWLKNLSFLKKYPNIYETVSNNLDKIQDNLVKIMVNKLLPNIDTIVVKISSGIIGGVKFVFNFFVGIIIAAYILYSKERLSANGKKMIYGVFKKKKGTVVLDSLSFVNNVFGGFIDGKILDSMIIGIICAIFCLCVDMPYAILVSVTVGITNIIPFFGPFIGAVPCALLILVADPIKCLVFVIFILILQQIDGNILGPLILGDSTGLSGLWVMVAILVGGNLFSFMGMLLGVPVFACIYALVNVIIDSKLKKQGLTNNTDYYLTLHGFDEEGNPIRTKRRISSGNDRRSRKQNKKMGNRKSKDIMATRENIREKVGMNIGDKINDEKAKAIEEMAVVKERAASQYNEYLKKKQNRNNENKNSENRTGENRTGENKNDKNKSSNVRKNNDQLKTNNVSEQNVKRVQNVKPKNNKTNETRNQSGHKNGQKKENGKSETNE</sequence>
<feature type="compositionally biased region" description="Basic residues" evidence="8">
    <location>
        <begin position="425"/>
        <end position="436"/>
    </location>
</feature>
<dbReference type="PANTHER" id="PTHR21716">
    <property type="entry name" value="TRANSMEMBRANE PROTEIN"/>
    <property type="match status" value="1"/>
</dbReference>
<comment type="subcellular location">
    <subcellularLocation>
        <location evidence="1">Cell membrane</location>
        <topology evidence="1">Multi-pass membrane protein</topology>
    </subcellularLocation>
</comment>
<accession>A0A1T4K229</accession>
<evidence type="ECO:0000256" key="5">
    <source>
        <dbReference type="ARBA" id="ARBA00022692"/>
    </source>
</evidence>
<keyword evidence="7 9" id="KW-0472">Membrane</keyword>
<feature type="transmembrane region" description="Helical" evidence="9">
    <location>
        <begin position="12"/>
        <end position="30"/>
    </location>
</feature>
<feature type="transmembrane region" description="Helical" evidence="9">
    <location>
        <begin position="297"/>
        <end position="325"/>
    </location>
</feature>
<gene>
    <name evidence="10" type="ORF">SAMN02745110_00104</name>
</gene>
<feature type="transmembrane region" description="Helical" evidence="9">
    <location>
        <begin position="42"/>
        <end position="67"/>
    </location>
</feature>
<feature type="compositionally biased region" description="Basic and acidic residues" evidence="8">
    <location>
        <begin position="564"/>
        <end position="575"/>
    </location>
</feature>
<dbReference type="EMBL" id="FUXA01000003">
    <property type="protein sequence ID" value="SJZ36484.1"/>
    <property type="molecule type" value="Genomic_DNA"/>
</dbReference>
<evidence type="ECO:0000256" key="9">
    <source>
        <dbReference type="SAM" id="Phobius"/>
    </source>
</evidence>
<evidence type="ECO:0000256" key="3">
    <source>
        <dbReference type="ARBA" id="ARBA00022448"/>
    </source>
</evidence>
<keyword evidence="5 9" id="KW-0812">Transmembrane</keyword>
<feature type="compositionally biased region" description="Basic and acidic residues" evidence="8">
    <location>
        <begin position="437"/>
        <end position="447"/>
    </location>
</feature>
<evidence type="ECO:0000256" key="4">
    <source>
        <dbReference type="ARBA" id="ARBA00022475"/>
    </source>
</evidence>
<feature type="transmembrane region" description="Helical" evidence="9">
    <location>
        <begin position="93"/>
        <end position="115"/>
    </location>
</feature>
<feature type="transmembrane region" description="Helical" evidence="9">
    <location>
        <begin position="261"/>
        <end position="291"/>
    </location>
</feature>
<feature type="compositionally biased region" description="Polar residues" evidence="8">
    <location>
        <begin position="518"/>
        <end position="561"/>
    </location>
</feature>
<dbReference type="GO" id="GO:0055085">
    <property type="term" value="P:transmembrane transport"/>
    <property type="evidence" value="ECO:0007669"/>
    <property type="project" value="TreeGrafter"/>
</dbReference>
<evidence type="ECO:0000313" key="10">
    <source>
        <dbReference type="EMBL" id="SJZ36484.1"/>
    </source>
</evidence>
<keyword evidence="6 9" id="KW-1133">Transmembrane helix</keyword>
<organism evidence="10 11">
    <name type="scientific">Eubacterium ruminantium</name>
    <dbReference type="NCBI Taxonomy" id="42322"/>
    <lineage>
        <taxon>Bacteria</taxon>
        <taxon>Bacillati</taxon>
        <taxon>Bacillota</taxon>
        <taxon>Clostridia</taxon>
        <taxon>Eubacteriales</taxon>
        <taxon>Eubacteriaceae</taxon>
        <taxon>Eubacterium</taxon>
    </lineage>
</organism>
<dbReference type="AlphaFoldDB" id="A0A1T4K229"/>
<keyword evidence="3" id="KW-0813">Transport</keyword>
<name>A0A1T4K229_9FIRM</name>
<protein>
    <submittedName>
        <fullName evidence="10">Predicted PurR-regulated permease PerM</fullName>
    </submittedName>
</protein>
<feature type="region of interest" description="Disordered" evidence="8">
    <location>
        <begin position="411"/>
        <end position="447"/>
    </location>
</feature>
<keyword evidence="11" id="KW-1185">Reference proteome</keyword>
<feature type="transmembrane region" description="Helical" evidence="9">
    <location>
        <begin position="190"/>
        <end position="212"/>
    </location>
</feature>
<dbReference type="Proteomes" id="UP000189857">
    <property type="component" value="Unassembled WGS sequence"/>
</dbReference>
<evidence type="ECO:0000256" key="2">
    <source>
        <dbReference type="ARBA" id="ARBA00009773"/>
    </source>
</evidence>
<reference evidence="10 11" key="1">
    <citation type="submission" date="2017-02" db="EMBL/GenBank/DDBJ databases">
        <authorList>
            <person name="Peterson S.W."/>
        </authorList>
    </citation>
    <scope>NUCLEOTIDE SEQUENCE [LARGE SCALE GENOMIC DNA]</scope>
    <source>
        <strain evidence="10 11">ATCC 17233</strain>
    </source>
</reference>
<comment type="similarity">
    <text evidence="2">Belongs to the autoinducer-2 exporter (AI-2E) (TC 2.A.86) family.</text>
</comment>
<evidence type="ECO:0000256" key="7">
    <source>
        <dbReference type="ARBA" id="ARBA00023136"/>
    </source>
</evidence>
<dbReference type="Pfam" id="PF01594">
    <property type="entry name" value="AI-2E_transport"/>
    <property type="match status" value="1"/>
</dbReference>
<evidence type="ECO:0000256" key="8">
    <source>
        <dbReference type="SAM" id="MobiDB-lite"/>
    </source>
</evidence>
<feature type="transmembrane region" description="Helical" evidence="9">
    <location>
        <begin position="362"/>
        <end position="383"/>
    </location>
</feature>
<dbReference type="RefSeq" id="WP_078785797.1">
    <property type="nucleotide sequence ID" value="NZ_FMTO01000002.1"/>
</dbReference>
<evidence type="ECO:0000256" key="1">
    <source>
        <dbReference type="ARBA" id="ARBA00004651"/>
    </source>
</evidence>
<dbReference type="GO" id="GO:0005886">
    <property type="term" value="C:plasma membrane"/>
    <property type="evidence" value="ECO:0007669"/>
    <property type="project" value="UniProtKB-SubCell"/>
</dbReference>
<dbReference type="PANTHER" id="PTHR21716:SF53">
    <property type="entry name" value="PERMEASE PERM-RELATED"/>
    <property type="match status" value="1"/>
</dbReference>
<keyword evidence="4" id="KW-1003">Cell membrane</keyword>
<evidence type="ECO:0000313" key="11">
    <source>
        <dbReference type="Proteomes" id="UP000189857"/>
    </source>
</evidence>